<proteinExistence type="predicted"/>
<dbReference type="Proteomes" id="UP000887574">
    <property type="component" value="Unplaced"/>
</dbReference>
<keyword evidence="2" id="KW-1185">Reference proteome</keyword>
<organism evidence="2 3">
    <name type="scientific">Ditylenchus dipsaci</name>
    <dbReference type="NCBI Taxonomy" id="166011"/>
    <lineage>
        <taxon>Eukaryota</taxon>
        <taxon>Metazoa</taxon>
        <taxon>Ecdysozoa</taxon>
        <taxon>Nematoda</taxon>
        <taxon>Chromadorea</taxon>
        <taxon>Rhabditida</taxon>
        <taxon>Tylenchina</taxon>
        <taxon>Tylenchomorpha</taxon>
        <taxon>Sphaerularioidea</taxon>
        <taxon>Anguinidae</taxon>
        <taxon>Anguininae</taxon>
        <taxon>Ditylenchus</taxon>
    </lineage>
</organism>
<evidence type="ECO:0000313" key="3">
    <source>
        <dbReference type="WBParaSite" id="jg24266"/>
    </source>
</evidence>
<evidence type="ECO:0000313" key="2">
    <source>
        <dbReference type="Proteomes" id="UP000887574"/>
    </source>
</evidence>
<feature type="transmembrane region" description="Helical" evidence="1">
    <location>
        <begin position="97"/>
        <end position="123"/>
    </location>
</feature>
<dbReference type="AlphaFoldDB" id="A0A915DWM7"/>
<keyword evidence="1" id="KW-1133">Transmembrane helix</keyword>
<feature type="transmembrane region" description="Helical" evidence="1">
    <location>
        <begin position="13"/>
        <end position="38"/>
    </location>
</feature>
<evidence type="ECO:0000256" key="1">
    <source>
        <dbReference type="SAM" id="Phobius"/>
    </source>
</evidence>
<keyword evidence="1" id="KW-0812">Transmembrane</keyword>
<keyword evidence="1" id="KW-0472">Membrane</keyword>
<reference evidence="3" key="1">
    <citation type="submission" date="2022-11" db="UniProtKB">
        <authorList>
            <consortium name="WormBaseParasite"/>
        </authorList>
    </citation>
    <scope>IDENTIFICATION</scope>
</reference>
<dbReference type="WBParaSite" id="jg24266">
    <property type="protein sequence ID" value="jg24266"/>
    <property type="gene ID" value="jg24266"/>
</dbReference>
<accession>A0A915DWM7</accession>
<protein>
    <submittedName>
        <fullName evidence="3">Uncharacterized protein</fullName>
    </submittedName>
</protein>
<sequence length="174" mass="19818">MEKYQKLLVYVRYYQAILVTIGVVSSVGFPYIIYLILVKSPKMMSNTIKFNMIHVVTNSYVITMLIAISMPVEVVPMFAGFSAGITRNSGPESTSLLYGVILITFSNLTLNYVFGFICHYLVLKPDSILNKWLKHKVYIFLAYVGYSVLYDSILMASIFYVCEGFDEVGEIRCY</sequence>
<feature type="transmembrane region" description="Helical" evidence="1">
    <location>
        <begin position="135"/>
        <end position="160"/>
    </location>
</feature>
<feature type="transmembrane region" description="Helical" evidence="1">
    <location>
        <begin position="59"/>
        <end position="85"/>
    </location>
</feature>
<name>A0A915DWM7_9BILA</name>